<proteinExistence type="predicted"/>
<organism evidence="2 3">
    <name type="scientific">Dentiscutata erythropus</name>
    <dbReference type="NCBI Taxonomy" id="1348616"/>
    <lineage>
        <taxon>Eukaryota</taxon>
        <taxon>Fungi</taxon>
        <taxon>Fungi incertae sedis</taxon>
        <taxon>Mucoromycota</taxon>
        <taxon>Glomeromycotina</taxon>
        <taxon>Glomeromycetes</taxon>
        <taxon>Diversisporales</taxon>
        <taxon>Gigasporaceae</taxon>
        <taxon>Dentiscutata</taxon>
    </lineage>
</organism>
<dbReference type="InterPro" id="IPR005162">
    <property type="entry name" value="Retrotrans_gag_dom"/>
</dbReference>
<feature type="domain" description="Retrotransposon gag" evidence="1">
    <location>
        <begin position="42"/>
        <end position="133"/>
    </location>
</feature>
<name>A0A9N9A9S5_9GLOM</name>
<dbReference type="OrthoDB" id="2421696at2759"/>
<evidence type="ECO:0000259" key="1">
    <source>
        <dbReference type="Pfam" id="PF03732"/>
    </source>
</evidence>
<sequence>MSKDLMKPFFHDKKKDDINGFLFDYSRYTKSKNWDNEMRCEMIVMHMPDETKAWVRELIKGCNNNWNKLEKGIVRVINTEGNEKLKINCLRNIKQGKKKMIREYTSRFEAYTDTVKDKIKEDEKQDWYLDGMRKLYGSRVKNFCFDNFNKAKVTAF</sequence>
<comment type="caution">
    <text evidence="2">The sequence shown here is derived from an EMBL/GenBank/DDBJ whole genome shotgun (WGS) entry which is preliminary data.</text>
</comment>
<dbReference type="Pfam" id="PF03732">
    <property type="entry name" value="Retrotrans_gag"/>
    <property type="match status" value="1"/>
</dbReference>
<evidence type="ECO:0000313" key="3">
    <source>
        <dbReference type="Proteomes" id="UP000789405"/>
    </source>
</evidence>
<accession>A0A9N9A9S5</accession>
<dbReference type="Proteomes" id="UP000789405">
    <property type="component" value="Unassembled WGS sequence"/>
</dbReference>
<protein>
    <submittedName>
        <fullName evidence="2">25020_t:CDS:1</fullName>
    </submittedName>
</protein>
<reference evidence="2" key="1">
    <citation type="submission" date="2021-06" db="EMBL/GenBank/DDBJ databases">
        <authorList>
            <person name="Kallberg Y."/>
            <person name="Tangrot J."/>
            <person name="Rosling A."/>
        </authorList>
    </citation>
    <scope>NUCLEOTIDE SEQUENCE</scope>
    <source>
        <strain evidence="2">MA453B</strain>
    </source>
</reference>
<dbReference type="EMBL" id="CAJVPY010001511">
    <property type="protein sequence ID" value="CAG8524967.1"/>
    <property type="molecule type" value="Genomic_DNA"/>
</dbReference>
<keyword evidence="3" id="KW-1185">Reference proteome</keyword>
<dbReference type="AlphaFoldDB" id="A0A9N9A9S5"/>
<gene>
    <name evidence="2" type="ORF">DERYTH_LOCUS4060</name>
</gene>
<evidence type="ECO:0000313" key="2">
    <source>
        <dbReference type="EMBL" id="CAG8524967.1"/>
    </source>
</evidence>